<dbReference type="InterPro" id="IPR050879">
    <property type="entry name" value="Acyltransferase_3"/>
</dbReference>
<keyword evidence="1" id="KW-0472">Membrane</keyword>
<keyword evidence="4" id="KW-1185">Reference proteome</keyword>
<dbReference type="GO" id="GO:0016746">
    <property type="term" value="F:acyltransferase activity"/>
    <property type="evidence" value="ECO:0007669"/>
    <property type="project" value="UniProtKB-KW"/>
</dbReference>
<proteinExistence type="predicted"/>
<feature type="transmembrane region" description="Helical" evidence="1">
    <location>
        <begin position="314"/>
        <end position="335"/>
    </location>
</feature>
<reference evidence="3 4" key="1">
    <citation type="submission" date="2020-06" db="EMBL/GenBank/DDBJ databases">
        <title>Draft genome of Uliginosibacterium sp. IMCC34675.</title>
        <authorList>
            <person name="Song J."/>
        </authorList>
    </citation>
    <scope>NUCLEOTIDE SEQUENCE [LARGE SCALE GENOMIC DNA]</scope>
    <source>
        <strain evidence="3 4">IMCC34675</strain>
    </source>
</reference>
<dbReference type="InterPro" id="IPR002656">
    <property type="entry name" value="Acyl_transf_3_dom"/>
</dbReference>
<feature type="transmembrane region" description="Helical" evidence="1">
    <location>
        <begin position="190"/>
        <end position="207"/>
    </location>
</feature>
<feature type="transmembrane region" description="Helical" evidence="1">
    <location>
        <begin position="134"/>
        <end position="158"/>
    </location>
</feature>
<feature type="transmembrane region" description="Helical" evidence="1">
    <location>
        <begin position="41"/>
        <end position="64"/>
    </location>
</feature>
<feature type="transmembrane region" description="Helical" evidence="1">
    <location>
        <begin position="219"/>
        <end position="237"/>
    </location>
</feature>
<keyword evidence="3" id="KW-0012">Acyltransferase</keyword>
<dbReference type="EMBL" id="JABCSC020000003">
    <property type="protein sequence ID" value="NSL55927.1"/>
    <property type="molecule type" value="Genomic_DNA"/>
</dbReference>
<evidence type="ECO:0000256" key="1">
    <source>
        <dbReference type="SAM" id="Phobius"/>
    </source>
</evidence>
<feature type="transmembrane region" description="Helical" evidence="1">
    <location>
        <begin position="90"/>
        <end position="111"/>
    </location>
</feature>
<sequence length="348" mass="38792">MISPARDQLIGLQQLRFVAALLVLIHHVLEELHASPLVMLPKFITTVGACGVDIFFVISGYVMWHSTRGFSPEVRAGDFMRRRIRRIFPIYWSFLCLILLLWSSGLAFRSLEYSLPRFLSSIFLLPGIAREDPLVMGVAWTLVYEMYFYALCSLTLLFPRVRWRPVCIAVLMLGVPALAGLAGLQHAQSWYSSPLIIEFGFGLLLGASGLRIPLAWRPALLTLAGLCFLFATRLFGGEYTGGLADTYRWWTWGLPALLVVACSLSGSFCEGRAGAWLSRMGDASYTLYLSHAFVMIALARLLKSGGGEQLTVVILGGSLSVIAACFFAALLYFWLEQPLTRQLHARRR</sequence>
<keyword evidence="1" id="KW-1133">Transmembrane helix</keyword>
<protein>
    <submittedName>
        <fullName evidence="3">Acyltransferase</fullName>
    </submittedName>
</protein>
<gene>
    <name evidence="3" type="ORF">HJ583_012880</name>
</gene>
<evidence type="ECO:0000259" key="2">
    <source>
        <dbReference type="Pfam" id="PF01757"/>
    </source>
</evidence>
<feature type="transmembrane region" description="Helical" evidence="1">
    <location>
        <begin position="165"/>
        <end position="184"/>
    </location>
</feature>
<feature type="transmembrane region" description="Helical" evidence="1">
    <location>
        <begin position="283"/>
        <end position="302"/>
    </location>
</feature>
<dbReference type="PANTHER" id="PTHR23028">
    <property type="entry name" value="ACETYLTRANSFERASE"/>
    <property type="match status" value="1"/>
</dbReference>
<dbReference type="PANTHER" id="PTHR23028:SF131">
    <property type="entry name" value="BLR2367 PROTEIN"/>
    <property type="match status" value="1"/>
</dbReference>
<feature type="transmembrane region" description="Helical" evidence="1">
    <location>
        <begin position="12"/>
        <end position="29"/>
    </location>
</feature>
<dbReference type="Proteomes" id="UP000778523">
    <property type="component" value="Unassembled WGS sequence"/>
</dbReference>
<name>A0ABX2II26_9RHOO</name>
<comment type="caution">
    <text evidence="3">The sequence shown here is derived from an EMBL/GenBank/DDBJ whole genome shotgun (WGS) entry which is preliminary data.</text>
</comment>
<accession>A0ABX2II26</accession>
<organism evidence="3 4">
    <name type="scientific">Uliginosibacterium aquaticum</name>
    <dbReference type="NCBI Taxonomy" id="2731212"/>
    <lineage>
        <taxon>Bacteria</taxon>
        <taxon>Pseudomonadati</taxon>
        <taxon>Pseudomonadota</taxon>
        <taxon>Betaproteobacteria</taxon>
        <taxon>Rhodocyclales</taxon>
        <taxon>Zoogloeaceae</taxon>
        <taxon>Uliginosibacterium</taxon>
    </lineage>
</organism>
<evidence type="ECO:0000313" key="4">
    <source>
        <dbReference type="Proteomes" id="UP000778523"/>
    </source>
</evidence>
<feature type="domain" description="Acyltransferase 3" evidence="2">
    <location>
        <begin position="11"/>
        <end position="327"/>
    </location>
</feature>
<evidence type="ECO:0000313" key="3">
    <source>
        <dbReference type="EMBL" id="NSL55927.1"/>
    </source>
</evidence>
<dbReference type="Pfam" id="PF01757">
    <property type="entry name" value="Acyl_transf_3"/>
    <property type="match status" value="1"/>
</dbReference>
<keyword evidence="3" id="KW-0808">Transferase</keyword>
<dbReference type="RefSeq" id="WP_170022301.1">
    <property type="nucleotide sequence ID" value="NZ_JABCSC020000003.1"/>
</dbReference>
<keyword evidence="1" id="KW-0812">Transmembrane</keyword>
<feature type="transmembrane region" description="Helical" evidence="1">
    <location>
        <begin position="249"/>
        <end position="271"/>
    </location>
</feature>